<evidence type="ECO:0000313" key="7">
    <source>
        <dbReference type="Proteomes" id="UP000019487"/>
    </source>
</evidence>
<feature type="region of interest" description="Disordered" evidence="5">
    <location>
        <begin position="164"/>
        <end position="246"/>
    </location>
</feature>
<comment type="similarity">
    <text evidence="2 4">Belongs to the eukaryotic RPC7 RNA polymerase subunit family.</text>
</comment>
<feature type="region of interest" description="Disordered" evidence="5">
    <location>
        <begin position="27"/>
        <end position="56"/>
    </location>
</feature>
<comment type="subunit">
    <text evidence="4">Component of the RNA polymerase III (Pol III) complex.</text>
</comment>
<feature type="region of interest" description="Disordered" evidence="5">
    <location>
        <begin position="68"/>
        <end position="95"/>
    </location>
</feature>
<dbReference type="Pfam" id="PF11705">
    <property type="entry name" value="RNA_pol_3_Rpc31"/>
    <property type="match status" value="1"/>
</dbReference>
<comment type="subcellular location">
    <subcellularLocation>
        <location evidence="1 4">Nucleus</location>
    </subcellularLocation>
</comment>
<dbReference type="PANTHER" id="PTHR15367">
    <property type="entry name" value="DNA-DIRECTED RNA POLYMERASE III"/>
    <property type="match status" value="1"/>
</dbReference>
<dbReference type="GO" id="GO:0006383">
    <property type="term" value="P:transcription by RNA polymerase III"/>
    <property type="evidence" value="ECO:0007669"/>
    <property type="project" value="UniProtKB-UniRule"/>
</dbReference>
<organism evidence="6 7">
    <name type="scientific">Sclerotinia borealis (strain F-4128)</name>
    <dbReference type="NCBI Taxonomy" id="1432307"/>
    <lineage>
        <taxon>Eukaryota</taxon>
        <taxon>Fungi</taxon>
        <taxon>Dikarya</taxon>
        <taxon>Ascomycota</taxon>
        <taxon>Pezizomycotina</taxon>
        <taxon>Leotiomycetes</taxon>
        <taxon>Helotiales</taxon>
        <taxon>Sclerotiniaceae</taxon>
        <taxon>Sclerotinia</taxon>
    </lineage>
</organism>
<accession>W9CKA2</accession>
<comment type="caution">
    <text evidence="6">The sequence shown here is derived from an EMBL/GenBank/DDBJ whole genome shotgun (WGS) entry which is preliminary data.</text>
</comment>
<dbReference type="GO" id="GO:0005666">
    <property type="term" value="C:RNA polymerase III complex"/>
    <property type="evidence" value="ECO:0007669"/>
    <property type="project" value="UniProtKB-UniRule"/>
</dbReference>
<dbReference type="Proteomes" id="UP000019487">
    <property type="component" value="Unassembled WGS sequence"/>
</dbReference>
<sequence>MAFRGGRGGGRGGGGIKGATWEHDATLKLDFTPNDDYPRHPNLKRPSPLTPQERTQVKYYRTLREKIHSGPLYTHSSKRDVETPAKTFGEKQFNEQYGRQTKADFDPFLGVETYSMKYQRKKRAVPLVSEMNFNKDFYPKELWSVLDGEEETKVAKDNAAIAAMGGEDPSEKTRALLAKIERATGVEGADGEGEDIGEEEIEEEQDNDYEDDEDDMGGDYDAEQYFENGEDDDDGGDGDGGGGDDY</sequence>
<dbReference type="STRING" id="1432307.W9CKA2"/>
<keyword evidence="3 4" id="KW-0539">Nucleus</keyword>
<evidence type="ECO:0000256" key="4">
    <source>
        <dbReference type="PIRNR" id="PIRNR000777"/>
    </source>
</evidence>
<dbReference type="PIRSF" id="PIRSF000777">
    <property type="entry name" value="RNA_polIII_C31"/>
    <property type="match status" value="1"/>
</dbReference>
<dbReference type="OrthoDB" id="5377312at2759"/>
<evidence type="ECO:0000256" key="2">
    <source>
        <dbReference type="ARBA" id="ARBA00008352"/>
    </source>
</evidence>
<protein>
    <recommendedName>
        <fullName evidence="4">DNA-directed RNA polymerase III subunit</fullName>
    </recommendedName>
</protein>
<proteinExistence type="inferred from homology"/>
<dbReference type="EMBL" id="AYSA01000096">
    <property type="protein sequence ID" value="ESZ97227.1"/>
    <property type="molecule type" value="Genomic_DNA"/>
</dbReference>
<feature type="compositionally biased region" description="Acidic residues" evidence="5">
    <location>
        <begin position="189"/>
        <end position="246"/>
    </location>
</feature>
<dbReference type="HOGENOM" id="CLU_072641_1_0_1"/>
<dbReference type="InterPro" id="IPR024661">
    <property type="entry name" value="RNA_pol_III_Rpc31"/>
</dbReference>
<keyword evidence="7" id="KW-1185">Reference proteome</keyword>
<feature type="compositionally biased region" description="Basic and acidic residues" evidence="5">
    <location>
        <begin position="169"/>
        <end position="184"/>
    </location>
</feature>
<comment type="function">
    <text evidence="4">DNA-dependent RNA polymerase catalyzes the transcription of DNA into RNA using the four ribonucleoside triphosphates as substrates. Specific peripheric component of RNA polymerase III which synthesizes small RNAs, such as 5S rRNA and tRNAs.</text>
</comment>
<evidence type="ECO:0000256" key="1">
    <source>
        <dbReference type="ARBA" id="ARBA00004123"/>
    </source>
</evidence>
<dbReference type="PANTHER" id="PTHR15367:SF2">
    <property type="entry name" value="DNA-DIRECTED RNA POLYMERASE III SUBUNIT"/>
    <property type="match status" value="1"/>
</dbReference>
<reference evidence="6 7" key="1">
    <citation type="journal article" date="2014" name="Genome Announc.">
        <title>Draft genome sequence of Sclerotinia borealis, a psychrophilic plant pathogenic fungus.</title>
        <authorList>
            <person name="Mardanov A.V."/>
            <person name="Beletsky A.V."/>
            <person name="Kadnikov V.V."/>
            <person name="Ignatov A.N."/>
            <person name="Ravin N.V."/>
        </authorList>
    </citation>
    <scope>NUCLEOTIDE SEQUENCE [LARGE SCALE GENOMIC DNA]</scope>
    <source>
        <strain evidence="7">F-4157</strain>
    </source>
</reference>
<name>W9CKA2_SCLBF</name>
<gene>
    <name evidence="6" type="ORF">SBOR_2392</name>
</gene>
<evidence type="ECO:0000313" key="6">
    <source>
        <dbReference type="EMBL" id="ESZ97227.1"/>
    </source>
</evidence>
<evidence type="ECO:0000256" key="3">
    <source>
        <dbReference type="ARBA" id="ARBA00023242"/>
    </source>
</evidence>
<feature type="compositionally biased region" description="Basic and acidic residues" evidence="5">
    <location>
        <begin position="77"/>
        <end position="93"/>
    </location>
</feature>
<evidence type="ECO:0000256" key="5">
    <source>
        <dbReference type="SAM" id="MobiDB-lite"/>
    </source>
</evidence>
<dbReference type="AlphaFoldDB" id="W9CKA2"/>